<proteinExistence type="predicted"/>
<dbReference type="EMBL" id="JAUBDH010000008">
    <property type="protein sequence ID" value="MDW0110881.1"/>
    <property type="molecule type" value="Genomic_DNA"/>
</dbReference>
<dbReference type="InterPro" id="IPR011042">
    <property type="entry name" value="6-blade_b-propeller_TolB-like"/>
</dbReference>
<dbReference type="SUPFAM" id="SSF82171">
    <property type="entry name" value="DPP6 N-terminal domain-like"/>
    <property type="match status" value="1"/>
</dbReference>
<name>A0ABU4G1Q4_9BACL</name>
<protein>
    <recommendedName>
        <fullName evidence="3">DUF5050 domain-containing protein</fullName>
    </recommendedName>
</protein>
<dbReference type="Gene3D" id="2.120.10.30">
    <property type="entry name" value="TolB, C-terminal domain"/>
    <property type="match status" value="1"/>
</dbReference>
<keyword evidence="2" id="KW-1185">Reference proteome</keyword>
<evidence type="ECO:0000313" key="1">
    <source>
        <dbReference type="EMBL" id="MDW0110881.1"/>
    </source>
</evidence>
<gene>
    <name evidence="1" type="ORF">QT716_12620</name>
</gene>
<comment type="caution">
    <text evidence="1">The sequence shown here is derived from an EMBL/GenBank/DDBJ whole genome shotgun (WGS) entry which is preliminary data.</text>
</comment>
<sequence length="339" mass="38290">MKKLVLIGIAILLTTGVCVGLGLTQQVPDDEKQNGLTGIFDVSVSGDIAYVRYESGKATVYVKSKDVRQVAQLPPDRAIADIVIMPDGNTLFYVNSSKDRGDTTERAVHKVDVATGADEVLFSKDAIITELAYDAAIEDQIFYLQADIFTNYSPVASAQPHEFDVHRYNLKQKTHQQITDLKKYGMASLQVSGKEDSVYIQMDADENAETAEEIFEMKQRIFQIPLAHPEQSKMIFMPNDPNDLYDFVLVPDQSLLIYQAVAGTNSKGIYEYELFSYDWETMETKRLTFHKEHTARPVFGADGYLYYVIDYNFAGRNTEYELFRLNPESGDTEQVSLDE</sequence>
<evidence type="ECO:0000313" key="2">
    <source>
        <dbReference type="Proteomes" id="UP001280629"/>
    </source>
</evidence>
<dbReference type="Proteomes" id="UP001280629">
    <property type="component" value="Unassembled WGS sequence"/>
</dbReference>
<dbReference type="RefSeq" id="WP_317936451.1">
    <property type="nucleotide sequence ID" value="NZ_JAUBDH010000008.1"/>
</dbReference>
<accession>A0ABU4G1Q4</accession>
<organism evidence="1 2">
    <name type="scientific">Sporosarcina aquimarina</name>
    <dbReference type="NCBI Taxonomy" id="114975"/>
    <lineage>
        <taxon>Bacteria</taxon>
        <taxon>Bacillati</taxon>
        <taxon>Bacillota</taxon>
        <taxon>Bacilli</taxon>
        <taxon>Bacillales</taxon>
        <taxon>Caryophanaceae</taxon>
        <taxon>Sporosarcina</taxon>
    </lineage>
</organism>
<reference evidence="1 2" key="1">
    <citation type="submission" date="2023-06" db="EMBL/GenBank/DDBJ databases">
        <title>Sporosarcina sp. nov., isolated from Korean traditional fermented seafood 'Jeotgal'.</title>
        <authorList>
            <person name="Yang A.-I."/>
            <person name="Shin N.-R."/>
        </authorList>
    </citation>
    <scope>NUCLEOTIDE SEQUENCE [LARGE SCALE GENOMIC DNA]</scope>
    <source>
        <strain evidence="1 2">KCTC3840</strain>
    </source>
</reference>
<evidence type="ECO:0008006" key="3">
    <source>
        <dbReference type="Google" id="ProtNLM"/>
    </source>
</evidence>